<dbReference type="GO" id="GO:0035556">
    <property type="term" value="P:intracellular signal transduction"/>
    <property type="evidence" value="ECO:0007669"/>
    <property type="project" value="InterPro"/>
</dbReference>
<feature type="region of interest" description="Disordered" evidence="7">
    <location>
        <begin position="540"/>
        <end position="589"/>
    </location>
</feature>
<keyword evidence="6 8" id="KW-0472">Membrane</keyword>
<dbReference type="PROSITE" id="PS50885">
    <property type="entry name" value="HAMP"/>
    <property type="match status" value="1"/>
</dbReference>
<feature type="transmembrane region" description="Helical" evidence="8">
    <location>
        <begin position="233"/>
        <end position="258"/>
    </location>
</feature>
<dbReference type="EMBL" id="MTBP01000001">
    <property type="protein sequence ID" value="POM26718.1"/>
    <property type="molecule type" value="Genomic_DNA"/>
</dbReference>
<comment type="similarity">
    <text evidence="2">Belongs to the adenylyl cyclase class-3 family.</text>
</comment>
<evidence type="ECO:0000256" key="1">
    <source>
        <dbReference type="ARBA" id="ARBA00004651"/>
    </source>
</evidence>
<dbReference type="GO" id="GO:0004016">
    <property type="term" value="F:adenylate cyclase activity"/>
    <property type="evidence" value="ECO:0007669"/>
    <property type="project" value="UniProtKB-EC"/>
</dbReference>
<evidence type="ECO:0000256" key="3">
    <source>
        <dbReference type="ARBA" id="ARBA00022475"/>
    </source>
</evidence>
<dbReference type="CDD" id="cd06225">
    <property type="entry name" value="HAMP"/>
    <property type="match status" value="1"/>
</dbReference>
<keyword evidence="12" id="KW-1185">Reference proteome</keyword>
<evidence type="ECO:0000256" key="4">
    <source>
        <dbReference type="ARBA" id="ARBA00022692"/>
    </source>
</evidence>
<evidence type="ECO:0000256" key="8">
    <source>
        <dbReference type="SAM" id="Phobius"/>
    </source>
</evidence>
<gene>
    <name evidence="11" type="primary">cyaB</name>
    <name evidence="11" type="ORF">BTM25_11240</name>
</gene>
<dbReference type="Proteomes" id="UP000242367">
    <property type="component" value="Unassembled WGS sequence"/>
</dbReference>
<evidence type="ECO:0000313" key="12">
    <source>
        <dbReference type="Proteomes" id="UP000242367"/>
    </source>
</evidence>
<dbReference type="Pfam" id="PF00211">
    <property type="entry name" value="Guanylate_cyc"/>
    <property type="match status" value="1"/>
</dbReference>
<feature type="transmembrane region" description="Helical" evidence="8">
    <location>
        <begin position="181"/>
        <end position="203"/>
    </location>
</feature>
<evidence type="ECO:0000256" key="5">
    <source>
        <dbReference type="ARBA" id="ARBA00022989"/>
    </source>
</evidence>
<feature type="domain" description="Guanylate cyclase" evidence="9">
    <location>
        <begin position="375"/>
        <end position="499"/>
    </location>
</feature>
<dbReference type="AlphaFoldDB" id="A0A2P4UNU5"/>
<dbReference type="CDD" id="cd07302">
    <property type="entry name" value="CHD"/>
    <property type="match status" value="1"/>
</dbReference>
<organism evidence="11 12">
    <name type="scientific">Actinomadura rubteroloni</name>
    <dbReference type="NCBI Taxonomy" id="1926885"/>
    <lineage>
        <taxon>Bacteria</taxon>
        <taxon>Bacillati</taxon>
        <taxon>Actinomycetota</taxon>
        <taxon>Actinomycetes</taxon>
        <taxon>Streptosporangiales</taxon>
        <taxon>Thermomonosporaceae</taxon>
        <taxon>Actinomadura</taxon>
    </lineage>
</organism>
<evidence type="ECO:0000259" key="9">
    <source>
        <dbReference type="PROSITE" id="PS50125"/>
    </source>
</evidence>
<sequence>MCCGSGLDGGAGVRSARMTVRRVVGGGTAGWHAGRAAVARHLGARLEEHPGLPRTLLELRVRWVLLVVVGVANLGGAVVVLLFAVFVLPDPSLPDRDHARLVNTVAFFGYPLVAAPFVLAAGLRLWKPVIALVREGRVTDAAQGRAVLLGPLRLTLLVGGLWTLGAAGWAVLDIVLFVPELAVKTGLTCLLGALTTCTIVYLLSERLLRPAAALVLAAGQSRRIRLPGVVTRAMLAWALGTAVPVFGLICVGVAVLFGPPISTTQLALTMIVLAGTAILVGMCVTLIAIKAVADPITTVRTGMARVERGDLDARIDVYDASEVGQLQAGFNHMVAGLRQHERLRDLFGRHVGEQVADLALESDGIELGGETRDVAVLFVDLTGSTRLAATHSPDEVVELLNRFFGVVVAAVGAHGGWINKFEGDAALAVFGAPLELDDAAGGALGAARELHRRLRAEVPQLDFGVGVSAGTVVAGYIGAEQRFEYTVIGDPVNEGARLSDLAKTVPGRVLAAGHLLDLAHLAEAEAWECGRSVTLRGRTRPTRLAAPVSDAQESRRPRTWVPKPRVPRMLRRPPGEDGDPDDEPPAAPV</sequence>
<reference evidence="11 12" key="1">
    <citation type="journal article" date="2017" name="Chemistry">
        <title>Isolation, Biosynthesis and Chemical Modifications of Rubterolones A-F: Rare Tropolone Alkaloids from Actinomadura sp. 5-2.</title>
        <authorList>
            <person name="Guo H."/>
            <person name="Benndorf R."/>
            <person name="Leichnitz D."/>
            <person name="Klassen J.L."/>
            <person name="Vollmers J."/>
            <person name="Gorls H."/>
            <person name="Steinacker M."/>
            <person name="Weigel C."/>
            <person name="Dahse H.M."/>
            <person name="Kaster A.K."/>
            <person name="de Beer Z.W."/>
            <person name="Poulsen M."/>
            <person name="Beemelmanns C."/>
        </authorList>
    </citation>
    <scope>NUCLEOTIDE SEQUENCE [LARGE SCALE GENOMIC DNA]</scope>
    <source>
        <strain evidence="11 12">5-2</strain>
    </source>
</reference>
<dbReference type="SUPFAM" id="SSF158472">
    <property type="entry name" value="HAMP domain-like"/>
    <property type="match status" value="1"/>
</dbReference>
<dbReference type="SUPFAM" id="SSF55073">
    <property type="entry name" value="Nucleotide cyclase"/>
    <property type="match status" value="1"/>
</dbReference>
<evidence type="ECO:0000259" key="10">
    <source>
        <dbReference type="PROSITE" id="PS50885"/>
    </source>
</evidence>
<dbReference type="GO" id="GO:0006171">
    <property type="term" value="P:cAMP biosynthetic process"/>
    <property type="evidence" value="ECO:0007669"/>
    <property type="project" value="TreeGrafter"/>
</dbReference>
<proteinExistence type="inferred from homology"/>
<evidence type="ECO:0000256" key="7">
    <source>
        <dbReference type="SAM" id="MobiDB-lite"/>
    </source>
</evidence>
<dbReference type="Pfam" id="PF00672">
    <property type="entry name" value="HAMP"/>
    <property type="match status" value="1"/>
</dbReference>
<keyword evidence="3" id="KW-1003">Cell membrane</keyword>
<evidence type="ECO:0000256" key="6">
    <source>
        <dbReference type="ARBA" id="ARBA00023136"/>
    </source>
</evidence>
<keyword evidence="11" id="KW-0456">Lyase</keyword>
<feature type="transmembrane region" description="Helical" evidence="8">
    <location>
        <begin position="147"/>
        <end position="169"/>
    </location>
</feature>
<feature type="transmembrane region" description="Helical" evidence="8">
    <location>
        <begin position="270"/>
        <end position="293"/>
    </location>
</feature>
<name>A0A2P4UNU5_9ACTN</name>
<keyword evidence="4 8" id="KW-0812">Transmembrane</keyword>
<evidence type="ECO:0000313" key="11">
    <source>
        <dbReference type="EMBL" id="POM26718.1"/>
    </source>
</evidence>
<feature type="compositionally biased region" description="Acidic residues" evidence="7">
    <location>
        <begin position="576"/>
        <end position="589"/>
    </location>
</feature>
<dbReference type="Gene3D" id="3.30.70.1230">
    <property type="entry name" value="Nucleotide cyclase"/>
    <property type="match status" value="1"/>
</dbReference>
<dbReference type="GO" id="GO:0005886">
    <property type="term" value="C:plasma membrane"/>
    <property type="evidence" value="ECO:0007669"/>
    <property type="project" value="UniProtKB-SubCell"/>
</dbReference>
<feature type="transmembrane region" description="Helical" evidence="8">
    <location>
        <begin position="107"/>
        <end position="126"/>
    </location>
</feature>
<dbReference type="InterPro" id="IPR029787">
    <property type="entry name" value="Nucleotide_cyclase"/>
</dbReference>
<comment type="caution">
    <text evidence="11">The sequence shown here is derived from an EMBL/GenBank/DDBJ whole genome shotgun (WGS) entry which is preliminary data.</text>
</comment>
<feature type="domain" description="HAMP" evidence="10">
    <location>
        <begin position="290"/>
        <end position="342"/>
    </location>
</feature>
<dbReference type="PROSITE" id="PS50125">
    <property type="entry name" value="GUANYLATE_CYCLASE_2"/>
    <property type="match status" value="1"/>
</dbReference>
<dbReference type="PANTHER" id="PTHR43081:SF17">
    <property type="entry name" value="BLL5647 PROTEIN"/>
    <property type="match status" value="1"/>
</dbReference>
<evidence type="ECO:0000256" key="2">
    <source>
        <dbReference type="ARBA" id="ARBA00005381"/>
    </source>
</evidence>
<accession>A0A2P4UNU5</accession>
<dbReference type="InterPro" id="IPR003660">
    <property type="entry name" value="HAMP_dom"/>
</dbReference>
<keyword evidence="5 8" id="KW-1133">Transmembrane helix</keyword>
<feature type="transmembrane region" description="Helical" evidence="8">
    <location>
        <begin position="63"/>
        <end position="87"/>
    </location>
</feature>
<dbReference type="SMART" id="SM00044">
    <property type="entry name" value="CYCc"/>
    <property type="match status" value="1"/>
</dbReference>
<dbReference type="Gene3D" id="6.10.340.10">
    <property type="match status" value="1"/>
</dbReference>
<dbReference type="SMART" id="SM00304">
    <property type="entry name" value="HAMP"/>
    <property type="match status" value="1"/>
</dbReference>
<dbReference type="PANTHER" id="PTHR43081">
    <property type="entry name" value="ADENYLATE CYCLASE, TERMINAL-DIFFERENTIATION SPECIFIC-RELATED"/>
    <property type="match status" value="1"/>
</dbReference>
<dbReference type="InterPro" id="IPR001054">
    <property type="entry name" value="A/G_cyclase"/>
</dbReference>
<protein>
    <submittedName>
        <fullName evidence="11">Adenylate cyclase 2</fullName>
        <ecNumber evidence="11">4.6.1.1</ecNumber>
    </submittedName>
</protein>
<comment type="subcellular location">
    <subcellularLocation>
        <location evidence="1">Cell membrane</location>
        <topology evidence="1">Multi-pass membrane protein</topology>
    </subcellularLocation>
</comment>
<dbReference type="InterPro" id="IPR050697">
    <property type="entry name" value="Adenylyl/Guanylyl_Cyclase_3/4"/>
</dbReference>
<dbReference type="EC" id="4.6.1.1" evidence="11"/>